<keyword evidence="2" id="KW-1185">Reference proteome</keyword>
<reference evidence="1 2" key="1">
    <citation type="submission" date="2021-06" db="EMBL/GenBank/DDBJ databases">
        <title>Caerostris darwini draft genome.</title>
        <authorList>
            <person name="Kono N."/>
            <person name="Arakawa K."/>
        </authorList>
    </citation>
    <scope>NUCLEOTIDE SEQUENCE [LARGE SCALE GENOMIC DNA]</scope>
</reference>
<gene>
    <name evidence="1" type="ORF">CDAR_95651</name>
</gene>
<accession>A0AAV4UQ76</accession>
<evidence type="ECO:0000313" key="1">
    <source>
        <dbReference type="EMBL" id="GIY59888.1"/>
    </source>
</evidence>
<protein>
    <submittedName>
        <fullName evidence="1">Uncharacterized protein</fullName>
    </submittedName>
</protein>
<organism evidence="1 2">
    <name type="scientific">Caerostris darwini</name>
    <dbReference type="NCBI Taxonomy" id="1538125"/>
    <lineage>
        <taxon>Eukaryota</taxon>
        <taxon>Metazoa</taxon>
        <taxon>Ecdysozoa</taxon>
        <taxon>Arthropoda</taxon>
        <taxon>Chelicerata</taxon>
        <taxon>Arachnida</taxon>
        <taxon>Araneae</taxon>
        <taxon>Araneomorphae</taxon>
        <taxon>Entelegynae</taxon>
        <taxon>Araneoidea</taxon>
        <taxon>Araneidae</taxon>
        <taxon>Caerostris</taxon>
    </lineage>
</organism>
<dbReference type="EMBL" id="BPLQ01011730">
    <property type="protein sequence ID" value="GIY59888.1"/>
    <property type="molecule type" value="Genomic_DNA"/>
</dbReference>
<comment type="caution">
    <text evidence="1">The sequence shown here is derived from an EMBL/GenBank/DDBJ whole genome shotgun (WGS) entry which is preliminary data.</text>
</comment>
<sequence>MQCAWEGYKWTANQSCRRSSEIIVLNSNHLGVKYRRLVSTACDIQGQTFFWNRGLRISHFCFSVSSLLLYFGTPTSVLHGASESSPLFPACSEWRENSPFSDRSLSFQFGMDILQG</sequence>
<dbReference type="Proteomes" id="UP001054837">
    <property type="component" value="Unassembled WGS sequence"/>
</dbReference>
<dbReference type="AlphaFoldDB" id="A0AAV4UQ76"/>
<evidence type="ECO:0000313" key="2">
    <source>
        <dbReference type="Proteomes" id="UP001054837"/>
    </source>
</evidence>
<proteinExistence type="predicted"/>
<name>A0AAV4UQ76_9ARAC</name>